<evidence type="ECO:0000259" key="2">
    <source>
        <dbReference type="Pfam" id="PF08327"/>
    </source>
</evidence>
<dbReference type="RefSeq" id="WP_394841436.1">
    <property type="nucleotide sequence ID" value="NZ_CP089982.1"/>
</dbReference>
<dbReference type="EMBL" id="CP089982">
    <property type="protein sequence ID" value="WXA90816.1"/>
    <property type="molecule type" value="Genomic_DNA"/>
</dbReference>
<dbReference type="InterPro" id="IPR013538">
    <property type="entry name" value="ASHA1/2-like_C"/>
</dbReference>
<sequence length="154" mass="17859">MTTTTDRIEKKVLLRAPRARVWNALTTAEEFSAWFEVELTEKGKFIVGARVEGRFSKEDVIAPLMTIERVEPEKLFSYRWVPYSTEPNMNYDSEPKTLVEFRLEEQEGGVLLTVVESGFDSIPVARRAKAYQMNEGGWTQQMDNIERYVTARTR</sequence>
<protein>
    <submittedName>
        <fullName evidence="3">SRPBCC family protein</fullName>
    </submittedName>
</protein>
<gene>
    <name evidence="3" type="ORF">LZC95_30730</name>
</gene>
<dbReference type="Pfam" id="PF08327">
    <property type="entry name" value="AHSA1"/>
    <property type="match status" value="1"/>
</dbReference>
<evidence type="ECO:0000256" key="1">
    <source>
        <dbReference type="ARBA" id="ARBA00006817"/>
    </source>
</evidence>
<organism evidence="3 4">
    <name type="scientific">Pendulispora brunnea</name>
    <dbReference type="NCBI Taxonomy" id="2905690"/>
    <lineage>
        <taxon>Bacteria</taxon>
        <taxon>Pseudomonadati</taxon>
        <taxon>Myxococcota</taxon>
        <taxon>Myxococcia</taxon>
        <taxon>Myxococcales</taxon>
        <taxon>Sorangiineae</taxon>
        <taxon>Pendulisporaceae</taxon>
        <taxon>Pendulispora</taxon>
    </lineage>
</organism>
<evidence type="ECO:0000313" key="4">
    <source>
        <dbReference type="Proteomes" id="UP001379533"/>
    </source>
</evidence>
<dbReference type="CDD" id="cd08898">
    <property type="entry name" value="SRPBCC_CalC_Aha1-like_5"/>
    <property type="match status" value="1"/>
</dbReference>
<dbReference type="InterPro" id="IPR023393">
    <property type="entry name" value="START-like_dom_sf"/>
</dbReference>
<feature type="domain" description="Activator of Hsp90 ATPase homologue 1/2-like C-terminal" evidence="2">
    <location>
        <begin position="15"/>
        <end position="149"/>
    </location>
</feature>
<proteinExistence type="inferred from homology"/>
<reference evidence="3 4" key="1">
    <citation type="submission" date="2021-12" db="EMBL/GenBank/DDBJ databases">
        <title>Discovery of the Pendulisporaceae a myxobacterial family with distinct sporulation behavior and unique specialized metabolism.</title>
        <authorList>
            <person name="Garcia R."/>
            <person name="Popoff A."/>
            <person name="Bader C.D."/>
            <person name="Loehr J."/>
            <person name="Walesch S."/>
            <person name="Walt C."/>
            <person name="Boldt J."/>
            <person name="Bunk B."/>
            <person name="Haeckl F.J.F.P.J."/>
            <person name="Gunesch A.P."/>
            <person name="Birkelbach J."/>
            <person name="Nuebel U."/>
            <person name="Pietschmann T."/>
            <person name="Bach T."/>
            <person name="Mueller R."/>
        </authorList>
    </citation>
    <scope>NUCLEOTIDE SEQUENCE [LARGE SCALE GENOMIC DNA]</scope>
    <source>
        <strain evidence="3 4">MSr12523</strain>
    </source>
</reference>
<dbReference type="Proteomes" id="UP001379533">
    <property type="component" value="Chromosome"/>
</dbReference>
<name>A0ABZ2K389_9BACT</name>
<evidence type="ECO:0000313" key="3">
    <source>
        <dbReference type="EMBL" id="WXA90816.1"/>
    </source>
</evidence>
<dbReference type="SUPFAM" id="SSF55961">
    <property type="entry name" value="Bet v1-like"/>
    <property type="match status" value="1"/>
</dbReference>
<keyword evidence="4" id="KW-1185">Reference proteome</keyword>
<comment type="similarity">
    <text evidence="1">Belongs to the AHA1 family.</text>
</comment>
<dbReference type="Gene3D" id="3.30.530.20">
    <property type="match status" value="1"/>
</dbReference>
<accession>A0ABZ2K389</accession>